<dbReference type="NCBIfam" id="TIGR00254">
    <property type="entry name" value="GGDEF"/>
    <property type="match status" value="1"/>
</dbReference>
<evidence type="ECO:0000313" key="8">
    <source>
        <dbReference type="EMBL" id="QSX33549.1"/>
    </source>
</evidence>
<evidence type="ECO:0000259" key="7">
    <source>
        <dbReference type="PROSITE" id="PS50887"/>
    </source>
</evidence>
<dbReference type="InterPro" id="IPR029787">
    <property type="entry name" value="Nucleotide_cyclase"/>
</dbReference>
<dbReference type="PANTHER" id="PTHR44757:SF2">
    <property type="entry name" value="BIOFILM ARCHITECTURE MAINTENANCE PROTEIN MBAA"/>
    <property type="match status" value="1"/>
</dbReference>
<dbReference type="Gene3D" id="3.30.70.270">
    <property type="match status" value="1"/>
</dbReference>
<dbReference type="SUPFAM" id="SSF141868">
    <property type="entry name" value="EAL domain-like"/>
    <property type="match status" value="1"/>
</dbReference>
<dbReference type="SUPFAM" id="SSF55073">
    <property type="entry name" value="Nucleotide cyclase"/>
    <property type="match status" value="1"/>
</dbReference>
<evidence type="ECO:0000259" key="6">
    <source>
        <dbReference type="PROSITE" id="PS50883"/>
    </source>
</evidence>
<dbReference type="Pfam" id="PF00563">
    <property type="entry name" value="EAL"/>
    <property type="match status" value="1"/>
</dbReference>
<proteinExistence type="predicted"/>
<dbReference type="CDD" id="cd01949">
    <property type="entry name" value="GGDEF"/>
    <property type="match status" value="1"/>
</dbReference>
<feature type="domain" description="GGDEF" evidence="7">
    <location>
        <begin position="280"/>
        <end position="414"/>
    </location>
</feature>
<comment type="subcellular location">
    <subcellularLocation>
        <location evidence="1">Membrane</location>
        <topology evidence="1">Multi-pass membrane protein</topology>
    </subcellularLocation>
</comment>
<keyword evidence="9" id="KW-1185">Reference proteome</keyword>
<dbReference type="Pfam" id="PF00990">
    <property type="entry name" value="GGDEF"/>
    <property type="match status" value="1"/>
</dbReference>
<keyword evidence="3 5" id="KW-1133">Transmembrane helix</keyword>
<feature type="domain" description="EAL" evidence="6">
    <location>
        <begin position="423"/>
        <end position="677"/>
    </location>
</feature>
<feature type="transmembrane region" description="Helical" evidence="5">
    <location>
        <begin position="200"/>
        <end position="221"/>
    </location>
</feature>
<dbReference type="InterPro" id="IPR052155">
    <property type="entry name" value="Biofilm_reg_signaling"/>
</dbReference>
<dbReference type="Gene3D" id="3.20.20.450">
    <property type="entry name" value="EAL domain"/>
    <property type="match status" value="1"/>
</dbReference>
<dbReference type="CDD" id="cd01948">
    <property type="entry name" value="EAL"/>
    <property type="match status" value="1"/>
</dbReference>
<dbReference type="InterPro" id="IPR000160">
    <property type="entry name" value="GGDEF_dom"/>
</dbReference>
<evidence type="ECO:0000256" key="4">
    <source>
        <dbReference type="ARBA" id="ARBA00023136"/>
    </source>
</evidence>
<name>A0ABX7QQ71_9GAMM</name>
<evidence type="ECO:0000256" key="3">
    <source>
        <dbReference type="ARBA" id="ARBA00022989"/>
    </source>
</evidence>
<dbReference type="InterPro" id="IPR043128">
    <property type="entry name" value="Rev_trsase/Diguanyl_cyclase"/>
</dbReference>
<evidence type="ECO:0000313" key="9">
    <source>
        <dbReference type="Proteomes" id="UP000662770"/>
    </source>
</evidence>
<dbReference type="PANTHER" id="PTHR44757">
    <property type="entry name" value="DIGUANYLATE CYCLASE DGCP"/>
    <property type="match status" value="1"/>
</dbReference>
<dbReference type="PROSITE" id="PS50883">
    <property type="entry name" value="EAL"/>
    <property type="match status" value="1"/>
</dbReference>
<organism evidence="8 9">
    <name type="scientific">Shewanella avicenniae</name>
    <dbReference type="NCBI Taxonomy" id="2814294"/>
    <lineage>
        <taxon>Bacteria</taxon>
        <taxon>Pseudomonadati</taxon>
        <taxon>Pseudomonadota</taxon>
        <taxon>Gammaproteobacteria</taxon>
        <taxon>Alteromonadales</taxon>
        <taxon>Shewanellaceae</taxon>
        <taxon>Shewanella</taxon>
    </lineage>
</organism>
<feature type="transmembrane region" description="Helical" evidence="5">
    <location>
        <begin position="20"/>
        <end position="41"/>
    </location>
</feature>
<keyword evidence="4 5" id="KW-0472">Membrane</keyword>
<dbReference type="Pfam" id="PF13675">
    <property type="entry name" value="PilJ"/>
    <property type="match status" value="1"/>
</dbReference>
<dbReference type="EMBL" id="CP071503">
    <property type="protein sequence ID" value="QSX33549.1"/>
    <property type="molecule type" value="Genomic_DNA"/>
</dbReference>
<evidence type="ECO:0000256" key="5">
    <source>
        <dbReference type="SAM" id="Phobius"/>
    </source>
</evidence>
<protein>
    <submittedName>
        <fullName evidence="8">EAL domain-containing protein</fullName>
    </submittedName>
</protein>
<evidence type="ECO:0000256" key="1">
    <source>
        <dbReference type="ARBA" id="ARBA00004141"/>
    </source>
</evidence>
<dbReference type="Proteomes" id="UP000662770">
    <property type="component" value="Chromosome"/>
</dbReference>
<dbReference type="InterPro" id="IPR001633">
    <property type="entry name" value="EAL_dom"/>
</dbReference>
<evidence type="ECO:0000256" key="2">
    <source>
        <dbReference type="ARBA" id="ARBA00022692"/>
    </source>
</evidence>
<dbReference type="InterPro" id="IPR029095">
    <property type="entry name" value="NarX-like_N"/>
</dbReference>
<reference evidence="8 9" key="1">
    <citation type="submission" date="2021-03" db="EMBL/GenBank/DDBJ databases">
        <title>Novel species identification of genus Shewanella.</title>
        <authorList>
            <person name="Liu G."/>
            <person name="Zhang Q."/>
        </authorList>
    </citation>
    <scope>NUCLEOTIDE SEQUENCE [LARGE SCALE GENOMIC DNA]</scope>
    <source>
        <strain evidence="8 9">FJAT-51800</strain>
    </source>
</reference>
<dbReference type="SMART" id="SM00052">
    <property type="entry name" value="EAL"/>
    <property type="match status" value="1"/>
</dbReference>
<accession>A0ABX7QQ71</accession>
<dbReference type="PROSITE" id="PS50887">
    <property type="entry name" value="GGDEF"/>
    <property type="match status" value="1"/>
</dbReference>
<dbReference type="SMART" id="SM00267">
    <property type="entry name" value="GGDEF"/>
    <property type="match status" value="1"/>
</dbReference>
<sequence length="683" mass="77587">MQQRLDKNPDLLHQHWWRGTLTYILALVIIALLALLSHYLVQSIVDQQESTARVVNIAGRQRMLSQRITLFASELRQTRTEELHGAELASYYDAISTMSTMHYALMNGASSLNIPTPSSNAIKAMFNQPPTNLHQKVTEFLVLAERVVDASLDMSQRNEAYKQLRQAARAEMLQSLDAVVLQFQRESEAAISQLQRYNRLSLGGMLLTLLIEALFIFRPLLLSLYRREQEYHALLADMDEEIAEQIQFQTFNDPLTHLPNRLSILEKIQSYIELAQHNHSQVIVIYIGVDRFKDINDSLGHDQGDLFLVDLGERLANVAESNRGTVARMASDEFAIVLEQDDEKLELVQLMHQLSKSISQPYEHNERVLQVTASLGLAVYANDGEDANTLVMHANHAMRIAKEDGGSCFRFFQPAMTIKMTRRIQLEHELRQALNAEGQLMLFYQPKVSLKTGEIIGVEALIRWRHPEEGMLSPAEFIPIAEDSGLIVELGDWVLVQAMWQLREWQKQDIYLEMAINVSVKQLMRRNISDRLLALAEQMDIEPRYVQIEITESNIMDNMSQIMGQLVDIEKNGFVLAIDDFGTGHSSLARLRDLPFKVLKIDRSFVMNAVTDAKDQQLVAAIVDIGHSLNKTVIAEGVETTEQQKLLQSLGCEEGQGYLYAKPNSAKQLASMLQQRKIALEPR</sequence>
<gene>
    <name evidence="8" type="ORF">JYB87_17865</name>
</gene>
<dbReference type="InterPro" id="IPR035919">
    <property type="entry name" value="EAL_sf"/>
</dbReference>
<keyword evidence="2 5" id="KW-0812">Transmembrane</keyword>
<dbReference type="RefSeq" id="WP_207354768.1">
    <property type="nucleotide sequence ID" value="NZ_CP071503.1"/>
</dbReference>